<dbReference type="eggNOG" id="COG0265">
    <property type="taxonomic scope" value="Bacteria"/>
</dbReference>
<evidence type="ECO:0000256" key="3">
    <source>
        <dbReference type="ARBA" id="ARBA00022801"/>
    </source>
</evidence>
<dbReference type="Pfam" id="PF13180">
    <property type="entry name" value="PDZ_2"/>
    <property type="match status" value="1"/>
</dbReference>
<keyword evidence="4" id="KW-0720">Serine protease</keyword>
<organism evidence="6 7">
    <name type="scientific">Sutterella wadsworthensis HGA0223</name>
    <dbReference type="NCBI Taxonomy" id="1203554"/>
    <lineage>
        <taxon>Bacteria</taxon>
        <taxon>Pseudomonadati</taxon>
        <taxon>Pseudomonadota</taxon>
        <taxon>Betaproteobacteria</taxon>
        <taxon>Burkholderiales</taxon>
        <taxon>Sutterellaceae</taxon>
        <taxon>Sutterella</taxon>
    </lineage>
</organism>
<dbReference type="PATRIC" id="fig|1203554.3.peg.2547"/>
<dbReference type="InterPro" id="IPR001478">
    <property type="entry name" value="PDZ"/>
</dbReference>
<dbReference type="Gene3D" id="2.30.42.10">
    <property type="match status" value="1"/>
</dbReference>
<keyword evidence="2" id="KW-0645">Protease</keyword>
<dbReference type="GO" id="GO:0042597">
    <property type="term" value="C:periplasmic space"/>
    <property type="evidence" value="ECO:0007669"/>
    <property type="project" value="TreeGrafter"/>
</dbReference>
<dbReference type="GeneID" id="64062156"/>
<gene>
    <name evidence="6" type="ORF">HMPREF1476_02470</name>
</gene>
<dbReference type="SUPFAM" id="SSF50156">
    <property type="entry name" value="PDZ domain-like"/>
    <property type="match status" value="1"/>
</dbReference>
<dbReference type="InterPro" id="IPR009003">
    <property type="entry name" value="Peptidase_S1_PA"/>
</dbReference>
<dbReference type="SUPFAM" id="SSF50494">
    <property type="entry name" value="Trypsin-like serine proteases"/>
    <property type="match status" value="1"/>
</dbReference>
<dbReference type="AlphaFoldDB" id="S3B7S1"/>
<dbReference type="RefSeq" id="WP_005431673.1">
    <property type="nucleotide sequence ID" value="NZ_KE150482.1"/>
</dbReference>
<keyword evidence="7" id="KW-1185">Reference proteome</keyword>
<dbReference type="EMBL" id="ATCF01000039">
    <property type="protein sequence ID" value="EPD97418.1"/>
    <property type="molecule type" value="Genomic_DNA"/>
</dbReference>
<evidence type="ECO:0000259" key="5">
    <source>
        <dbReference type="PROSITE" id="PS50106"/>
    </source>
</evidence>
<dbReference type="Gene3D" id="2.40.10.120">
    <property type="match status" value="1"/>
</dbReference>
<comment type="caution">
    <text evidence="6">The sequence shown here is derived from an EMBL/GenBank/DDBJ whole genome shotgun (WGS) entry which is preliminary data.</text>
</comment>
<comment type="similarity">
    <text evidence="1">Belongs to the peptidase S1C family.</text>
</comment>
<evidence type="ECO:0000256" key="1">
    <source>
        <dbReference type="ARBA" id="ARBA00010541"/>
    </source>
</evidence>
<dbReference type="HOGENOM" id="CLU_020120_1_2_4"/>
<dbReference type="PANTHER" id="PTHR22939">
    <property type="entry name" value="SERINE PROTEASE FAMILY S1C HTRA-RELATED"/>
    <property type="match status" value="1"/>
</dbReference>
<dbReference type="InterPro" id="IPR001940">
    <property type="entry name" value="Peptidase_S1C"/>
</dbReference>
<accession>S3B7S1</accession>
<proteinExistence type="inferred from homology"/>
<dbReference type="GO" id="GO:0004252">
    <property type="term" value="F:serine-type endopeptidase activity"/>
    <property type="evidence" value="ECO:0007669"/>
    <property type="project" value="InterPro"/>
</dbReference>
<evidence type="ECO:0000256" key="4">
    <source>
        <dbReference type="ARBA" id="ARBA00022825"/>
    </source>
</evidence>
<sequence>MAIPAQEASVTQSTKQNHPGTLRRLWLLFAQTATVIMGVALGLKAAGILPDDASQKVDPLFLELSAISRQSDFSGAVERAAPSVVNIFTRKSAAAHSSDAIGVNWDGDPETHMKALGSGVIVSEHGDILTNYHVVDGISNLSVALADGRTFEAKLRGKDVETDLALLQVKAEGLTAAVLGDASKLKVGQTVLAIGNPFDVGQTVTAGIISALGRHGFGLNSYEDFIQTDAAINQGNSGGALINLQGELIGINSAIFSPDRTEAFVGIGFAIPSSIINNVLPALLAGRNIERGYLGLVPRQLSQELAQDLSLGVSSGVLIKRVLPNSPAAHADLRSFDVILEVSGTPVRRANQLLQIIARLKPGTPVEVKILRSGRVLTKRILPTKRPRGSLEKEALVPPPTIEGVDMSGS</sequence>
<evidence type="ECO:0000313" key="6">
    <source>
        <dbReference type="EMBL" id="EPD97418.1"/>
    </source>
</evidence>
<evidence type="ECO:0000313" key="7">
    <source>
        <dbReference type="Proteomes" id="UP000014400"/>
    </source>
</evidence>
<dbReference type="PRINTS" id="PR00834">
    <property type="entry name" value="PROTEASES2C"/>
</dbReference>
<dbReference type="GO" id="GO:0006515">
    <property type="term" value="P:protein quality control for misfolded or incompletely synthesized proteins"/>
    <property type="evidence" value="ECO:0007669"/>
    <property type="project" value="TreeGrafter"/>
</dbReference>
<dbReference type="Proteomes" id="UP000014400">
    <property type="component" value="Unassembled WGS sequence"/>
</dbReference>
<dbReference type="STRING" id="1203554.HMPREF1476_02470"/>
<dbReference type="Pfam" id="PF13365">
    <property type="entry name" value="Trypsin_2"/>
    <property type="match status" value="1"/>
</dbReference>
<reference evidence="6 7" key="1">
    <citation type="submission" date="2013-04" db="EMBL/GenBank/DDBJ databases">
        <title>The Genome Sequence of Sutterella wadsworthensis HGA0223.</title>
        <authorList>
            <consortium name="The Broad Institute Genomics Platform"/>
            <person name="Earl A."/>
            <person name="Ward D."/>
            <person name="Feldgarden M."/>
            <person name="Gevers D."/>
            <person name="Schmidt T.M."/>
            <person name="Dover J."/>
            <person name="Dai D."/>
            <person name="Walker B."/>
            <person name="Young S."/>
            <person name="Zeng Q."/>
            <person name="Gargeya S."/>
            <person name="Fitzgerald M."/>
            <person name="Haas B."/>
            <person name="Abouelleil A."/>
            <person name="Allen A.W."/>
            <person name="Alvarado L."/>
            <person name="Arachchi H.M."/>
            <person name="Berlin A.M."/>
            <person name="Chapman S.B."/>
            <person name="Gainer-Dewar J."/>
            <person name="Goldberg J."/>
            <person name="Griggs A."/>
            <person name="Gujja S."/>
            <person name="Hansen M."/>
            <person name="Howarth C."/>
            <person name="Imamovic A."/>
            <person name="Ireland A."/>
            <person name="Larimer J."/>
            <person name="McCowan C."/>
            <person name="Murphy C."/>
            <person name="Pearson M."/>
            <person name="Poon T.W."/>
            <person name="Priest M."/>
            <person name="Roberts A."/>
            <person name="Saif S."/>
            <person name="Shea T."/>
            <person name="Sisk P."/>
            <person name="Sykes S."/>
            <person name="Wortman J."/>
            <person name="Nusbaum C."/>
            <person name="Birren B."/>
        </authorList>
    </citation>
    <scope>NUCLEOTIDE SEQUENCE [LARGE SCALE GENOMIC DNA]</scope>
    <source>
        <strain evidence="6 7">HGA0223</strain>
    </source>
</reference>
<protein>
    <submittedName>
        <fullName evidence="6">Periplasmic serine peptidase DegS</fullName>
    </submittedName>
</protein>
<dbReference type="SMART" id="SM00228">
    <property type="entry name" value="PDZ"/>
    <property type="match status" value="1"/>
</dbReference>
<evidence type="ECO:0000256" key="2">
    <source>
        <dbReference type="ARBA" id="ARBA00022670"/>
    </source>
</evidence>
<dbReference type="InterPro" id="IPR036034">
    <property type="entry name" value="PDZ_sf"/>
</dbReference>
<feature type="domain" description="PDZ" evidence="5">
    <location>
        <begin position="283"/>
        <end position="374"/>
    </location>
</feature>
<keyword evidence="3" id="KW-0378">Hydrolase</keyword>
<dbReference type="PANTHER" id="PTHR22939:SF129">
    <property type="entry name" value="SERINE PROTEASE HTRA2, MITOCHONDRIAL"/>
    <property type="match status" value="1"/>
</dbReference>
<name>S3B7S1_9BURK</name>
<dbReference type="PROSITE" id="PS50106">
    <property type="entry name" value="PDZ"/>
    <property type="match status" value="1"/>
</dbReference>